<dbReference type="eggNOG" id="ENOG502QPKR">
    <property type="taxonomic scope" value="Eukaryota"/>
</dbReference>
<evidence type="ECO:0008006" key="17">
    <source>
        <dbReference type="Google" id="ProtNLM"/>
    </source>
</evidence>
<comment type="subcellular location">
    <subcellularLocation>
        <location evidence="1 10 11">Nucleus</location>
    </subcellularLocation>
</comment>
<feature type="domain" description="START" evidence="14">
    <location>
        <begin position="151"/>
        <end position="379"/>
    </location>
</feature>
<dbReference type="Gene3D" id="3.30.530.20">
    <property type="match status" value="1"/>
</dbReference>
<evidence type="ECO:0000259" key="14">
    <source>
        <dbReference type="PROSITE" id="PS50848"/>
    </source>
</evidence>
<dbReference type="InterPro" id="IPR002913">
    <property type="entry name" value="START_lipid-bd_dom"/>
</dbReference>
<dbReference type="AlphaFoldDB" id="V4KGD2"/>
<gene>
    <name evidence="15" type="ORF">EUTSA_v10011238mg</name>
</gene>
<evidence type="ECO:0000256" key="4">
    <source>
        <dbReference type="ARBA" id="ARBA00023015"/>
    </source>
</evidence>
<evidence type="ECO:0000256" key="3">
    <source>
        <dbReference type="ARBA" id="ARBA00022782"/>
    </source>
</evidence>
<dbReference type="InterPro" id="IPR044830">
    <property type="entry name" value="HD-Zip_III"/>
</dbReference>
<dbReference type="EMBL" id="KI517809">
    <property type="protein sequence ID" value="ESQ30239.1"/>
    <property type="molecule type" value="Genomic_DNA"/>
</dbReference>
<dbReference type="PANTHER" id="PTHR45950">
    <property type="entry name" value="HOMEOBOX-LEUCINE ZIPPER PROTEIN ATHB-14"/>
    <property type="match status" value="1"/>
</dbReference>
<dbReference type="Gene3D" id="1.10.10.60">
    <property type="entry name" value="Homeodomain-like"/>
    <property type="match status" value="1"/>
</dbReference>
<dbReference type="InterPro" id="IPR009057">
    <property type="entry name" value="Homeodomain-like_sf"/>
</dbReference>
<accession>V4KGD2</accession>
<feature type="coiled-coil region" evidence="12">
    <location>
        <begin position="72"/>
        <end position="113"/>
    </location>
</feature>
<organism evidence="15 16">
    <name type="scientific">Eutrema salsugineum</name>
    <name type="common">Saltwater cress</name>
    <name type="synonym">Sisymbrium salsugineum</name>
    <dbReference type="NCBI Taxonomy" id="72664"/>
    <lineage>
        <taxon>Eukaryota</taxon>
        <taxon>Viridiplantae</taxon>
        <taxon>Streptophyta</taxon>
        <taxon>Embryophyta</taxon>
        <taxon>Tracheophyta</taxon>
        <taxon>Spermatophyta</taxon>
        <taxon>Magnoliopsida</taxon>
        <taxon>eudicotyledons</taxon>
        <taxon>Gunneridae</taxon>
        <taxon>Pentapetalae</taxon>
        <taxon>rosids</taxon>
        <taxon>malvids</taxon>
        <taxon>Brassicales</taxon>
        <taxon>Brassicaceae</taxon>
        <taxon>Eutremeae</taxon>
        <taxon>Eutrema</taxon>
    </lineage>
</organism>
<dbReference type="Pfam" id="PF08670">
    <property type="entry name" value="MEKHLA"/>
    <property type="match status" value="1"/>
</dbReference>
<feature type="DNA-binding region" description="Homeobox" evidence="10">
    <location>
        <begin position="22"/>
        <end position="77"/>
    </location>
</feature>
<dbReference type="STRING" id="72664.V4KGD2"/>
<dbReference type="GO" id="GO:0010014">
    <property type="term" value="P:meristem initiation"/>
    <property type="evidence" value="ECO:0007669"/>
    <property type="project" value="UniProtKB-ARBA"/>
</dbReference>
<dbReference type="Proteomes" id="UP000030689">
    <property type="component" value="Unassembled WGS sequence"/>
</dbReference>
<keyword evidence="8" id="KW-0804">Transcription</keyword>
<evidence type="ECO:0000256" key="5">
    <source>
        <dbReference type="ARBA" id="ARBA00023054"/>
    </source>
</evidence>
<evidence type="ECO:0000256" key="6">
    <source>
        <dbReference type="ARBA" id="ARBA00023125"/>
    </source>
</evidence>
<dbReference type="Pfam" id="PF00046">
    <property type="entry name" value="Homeodomain"/>
    <property type="match status" value="1"/>
</dbReference>
<feature type="domain" description="Homeobox" evidence="13">
    <location>
        <begin position="20"/>
        <end position="76"/>
    </location>
</feature>
<dbReference type="CDD" id="cd08875">
    <property type="entry name" value="START_ArGLABRA2_like"/>
    <property type="match status" value="1"/>
</dbReference>
<keyword evidence="16" id="KW-1185">Reference proteome</keyword>
<evidence type="ECO:0000313" key="16">
    <source>
        <dbReference type="Proteomes" id="UP000030689"/>
    </source>
</evidence>
<evidence type="ECO:0000256" key="10">
    <source>
        <dbReference type="PROSITE-ProRule" id="PRU00108"/>
    </source>
</evidence>
<dbReference type="PANTHER" id="PTHR45950:SF1">
    <property type="entry name" value="HOMEOBOX-LEUCINE ZIPPER PROTEIN ATHB-15"/>
    <property type="match status" value="1"/>
</dbReference>
<evidence type="ECO:0000259" key="13">
    <source>
        <dbReference type="PROSITE" id="PS50071"/>
    </source>
</evidence>
<proteinExistence type="inferred from homology"/>
<keyword evidence="9 10" id="KW-0539">Nucleus</keyword>
<dbReference type="GO" id="GO:0008289">
    <property type="term" value="F:lipid binding"/>
    <property type="evidence" value="ECO:0007669"/>
    <property type="project" value="InterPro"/>
</dbReference>
<evidence type="ECO:0000256" key="2">
    <source>
        <dbReference type="ARBA" id="ARBA00010338"/>
    </source>
</evidence>
<dbReference type="InterPro" id="IPR023393">
    <property type="entry name" value="START-like_dom_sf"/>
</dbReference>
<dbReference type="InterPro" id="IPR013978">
    <property type="entry name" value="MEKHLA"/>
</dbReference>
<dbReference type="SMART" id="SM00234">
    <property type="entry name" value="START"/>
    <property type="match status" value="1"/>
</dbReference>
<name>V4KGD2_EUTSA</name>
<dbReference type="Gramene" id="ESQ30239">
    <property type="protein sequence ID" value="ESQ30239"/>
    <property type="gene ID" value="EUTSA_v10011238mg"/>
</dbReference>
<reference evidence="15 16" key="1">
    <citation type="journal article" date="2013" name="Front. Plant Sci.">
        <title>The Reference Genome of the Halophytic Plant Eutrema salsugineum.</title>
        <authorList>
            <person name="Yang R."/>
            <person name="Jarvis D.E."/>
            <person name="Chen H."/>
            <person name="Beilstein M.A."/>
            <person name="Grimwood J."/>
            <person name="Jenkins J."/>
            <person name="Shu S."/>
            <person name="Prochnik S."/>
            <person name="Xin M."/>
            <person name="Ma C."/>
            <person name="Schmutz J."/>
            <person name="Wing R.A."/>
            <person name="Mitchell-Olds T."/>
            <person name="Schumaker K.S."/>
            <person name="Wang X."/>
        </authorList>
    </citation>
    <scope>NUCLEOTIDE SEQUENCE [LARGE SCALE GENOMIC DNA]</scope>
</reference>
<protein>
    <recommendedName>
        <fullName evidence="17">Homeobox domain-containing protein</fullName>
    </recommendedName>
</protein>
<evidence type="ECO:0000256" key="7">
    <source>
        <dbReference type="ARBA" id="ARBA00023155"/>
    </source>
</evidence>
<dbReference type="CDD" id="cd14686">
    <property type="entry name" value="bZIP"/>
    <property type="match status" value="1"/>
</dbReference>
<dbReference type="PROSITE" id="PS50071">
    <property type="entry name" value="HOMEOBOX_2"/>
    <property type="match status" value="1"/>
</dbReference>
<dbReference type="FunFam" id="1.10.10.60:FF:000197">
    <property type="entry name" value="Homeobox-leucine zipper protein REVOLUTA"/>
    <property type="match status" value="1"/>
</dbReference>
<dbReference type="OMA" id="MMPREMF"/>
<dbReference type="InterPro" id="IPR001356">
    <property type="entry name" value="HD"/>
</dbReference>
<dbReference type="FunFam" id="3.30.530.20:FF:000020">
    <property type="entry name" value="homeobox-leucine zipper protein ATHB-15"/>
    <property type="match status" value="1"/>
</dbReference>
<evidence type="ECO:0000256" key="1">
    <source>
        <dbReference type="ARBA" id="ARBA00004123"/>
    </source>
</evidence>
<dbReference type="GO" id="GO:0005634">
    <property type="term" value="C:nucleus"/>
    <property type="evidence" value="ECO:0007669"/>
    <property type="project" value="UniProtKB-SubCell"/>
</dbReference>
<dbReference type="KEGG" id="eus:EUTSA_v10011238mg"/>
<evidence type="ECO:0000256" key="8">
    <source>
        <dbReference type="ARBA" id="ARBA00023163"/>
    </source>
</evidence>
<dbReference type="Pfam" id="PF01852">
    <property type="entry name" value="START"/>
    <property type="match status" value="1"/>
</dbReference>
<evidence type="ECO:0000256" key="9">
    <source>
        <dbReference type="ARBA" id="ARBA00023242"/>
    </source>
</evidence>
<dbReference type="SUPFAM" id="SSF46689">
    <property type="entry name" value="Homeodomain-like"/>
    <property type="match status" value="1"/>
</dbReference>
<comment type="similarity">
    <text evidence="2">Belongs to the HD-ZIP homeobox family. Class III subfamily.</text>
</comment>
<dbReference type="SUPFAM" id="SSF55961">
    <property type="entry name" value="Bet v1-like"/>
    <property type="match status" value="1"/>
</dbReference>
<dbReference type="PROSITE" id="PS50848">
    <property type="entry name" value="START"/>
    <property type="match status" value="1"/>
</dbReference>
<dbReference type="GO" id="GO:0003677">
    <property type="term" value="F:DNA binding"/>
    <property type="evidence" value="ECO:0007669"/>
    <property type="project" value="UniProtKB-UniRule"/>
</dbReference>
<dbReference type="GO" id="GO:0003700">
    <property type="term" value="F:DNA-binding transcription factor activity"/>
    <property type="evidence" value="ECO:0007669"/>
    <property type="project" value="InterPro"/>
</dbReference>
<keyword evidence="5 12" id="KW-0175">Coiled coil</keyword>
<keyword evidence="6 10" id="KW-0238">DNA-binding</keyword>
<keyword evidence="3" id="KW-0221">Differentiation</keyword>
<dbReference type="CDD" id="cd00086">
    <property type="entry name" value="homeodomain"/>
    <property type="match status" value="1"/>
</dbReference>
<dbReference type="SMART" id="SM00389">
    <property type="entry name" value="HOX"/>
    <property type="match status" value="1"/>
</dbReference>
<evidence type="ECO:0000256" key="11">
    <source>
        <dbReference type="RuleBase" id="RU000682"/>
    </source>
</evidence>
<evidence type="ECO:0000313" key="15">
    <source>
        <dbReference type="EMBL" id="ESQ30239.1"/>
    </source>
</evidence>
<keyword evidence="4" id="KW-0805">Transcription regulation</keyword>
<sequence>MAMSCKDGKLGCLDNGKYVRYTPEQVEALERLYHDCPKPSSIRRQQLIRECPILSNIEPKQIKVWFQNRRCREKQRKEASRLQAVNRKLTAMNKLLMEENDRLQKQVAQLVHENSYFRQHTPNPSLPAKDTSCESVVTSGQHQLASQNPPRDASPAGLLSIAEETLAEFLSKATGTAVEWVQMPGMKPGPDSIGIIAISHGCAGVAARACGLVGLEPTRVAEIVKDRPSWFRECRAVDVMNVLPTANGGTIELLYMQLYAPTTLAPPRDFWLLRYTSVLEDGSLVVCERSLKSTQNGPSMPLVQHFVRAEMLPSGYLIRPCDGGGSIIHIVDHMDLEACSVPEVLRPLYESPKVLAQKTTMAALRQLKQIAQEVSQTNSSVNGWGRRPAALRALSQRLSRGFNEAVNGFTDEGWSVIGDNMDDVTITVNSSPDKLMGSNLTFSNGFAPVNSVVLCAKASMLLQNVPPAILLRFLREHRSEWADNNIDAYLAAAVKVGPCSARVGGFGGQVILPLAHTIEHEEFMEVIKLEGLGHSPEDAIVPRDIFLLQLCSGMDENAVGTCAELIFAPIDASFADDAPLLPSGFRIIPLDSAKEVSSPNRTLDLASALEIGSAGTTKASSDQSGNTTCARSVMTIAFEFGIESHMQEHVASMARQYVRGIISSVQRVALALSPSHISSQVGLRTPLGTPEAQTLARWICQSYRCYMGVELLKSNSEGNESILKNLWHHTDAIICCSMKAMPVFTFANQAGLDMLETTLVALQDISLEKIFDDNGRKTLCSEFPQIMQQGFACLQGGICLSSMGRPVSYERAVAWKVLNEEENAHCICFVFINWSFV</sequence>
<keyword evidence="7 10" id="KW-0371">Homeobox</keyword>
<dbReference type="OrthoDB" id="1867783at2759"/>
<evidence type="ECO:0000256" key="12">
    <source>
        <dbReference type="SAM" id="Coils"/>
    </source>
</evidence>
<dbReference type="GO" id="GO:0030154">
    <property type="term" value="P:cell differentiation"/>
    <property type="evidence" value="ECO:0007669"/>
    <property type="project" value="UniProtKB-KW"/>
</dbReference>